<feature type="signal peptide" evidence="7">
    <location>
        <begin position="1"/>
        <end position="26"/>
    </location>
</feature>
<comment type="cofactor">
    <cofactor evidence="5">
        <name>heme</name>
        <dbReference type="ChEBI" id="CHEBI:30413"/>
    </cofactor>
</comment>
<protein>
    <submittedName>
        <fullName evidence="8">Cytochrome P450 81E8</fullName>
    </submittedName>
</protein>
<gene>
    <name evidence="8" type="primary">CYP81E8_4</name>
    <name evidence="8" type="ORF">Zm00014a_029379</name>
</gene>
<evidence type="ECO:0000256" key="1">
    <source>
        <dbReference type="ARBA" id="ARBA00022617"/>
    </source>
</evidence>
<dbReference type="FunFam" id="1.10.630.10:FF:000104">
    <property type="entry name" value="Cytochrome P450 family 81 subfamily D polypeptide 8"/>
    <property type="match status" value="1"/>
</dbReference>
<dbReference type="FunFam" id="1.10.630.10:FF:000175">
    <property type="entry name" value="Cytochrome P450 family 81 subfamily D polypeptide 8"/>
    <property type="match status" value="1"/>
</dbReference>
<dbReference type="ExpressionAtlas" id="A0A3L6ENS4">
    <property type="expression patterns" value="baseline and differential"/>
</dbReference>
<organism evidence="8">
    <name type="scientific">Zea mays</name>
    <name type="common">Maize</name>
    <dbReference type="NCBI Taxonomy" id="4577"/>
    <lineage>
        <taxon>Eukaryota</taxon>
        <taxon>Viridiplantae</taxon>
        <taxon>Streptophyta</taxon>
        <taxon>Embryophyta</taxon>
        <taxon>Tracheophyta</taxon>
        <taxon>Spermatophyta</taxon>
        <taxon>Magnoliopsida</taxon>
        <taxon>Liliopsida</taxon>
        <taxon>Poales</taxon>
        <taxon>Poaceae</taxon>
        <taxon>PACMAD clade</taxon>
        <taxon>Panicoideae</taxon>
        <taxon>Andropogonodae</taxon>
        <taxon>Andropogoneae</taxon>
        <taxon>Tripsacinae</taxon>
        <taxon>Zea</taxon>
    </lineage>
</organism>
<dbReference type="InterPro" id="IPR017972">
    <property type="entry name" value="Cyt_P450_CS"/>
</dbReference>
<evidence type="ECO:0000256" key="5">
    <source>
        <dbReference type="PIRSR" id="PIRSR602401-1"/>
    </source>
</evidence>
<dbReference type="Proteomes" id="UP000251960">
    <property type="component" value="Chromosome 5"/>
</dbReference>
<dbReference type="GO" id="GO:0004497">
    <property type="term" value="F:monooxygenase activity"/>
    <property type="evidence" value="ECO:0007669"/>
    <property type="project" value="UniProtKB-KW"/>
</dbReference>
<feature type="chain" id="PRO_5018229371" evidence="7">
    <location>
        <begin position="27"/>
        <end position="408"/>
    </location>
</feature>
<dbReference type="GO" id="GO:0020037">
    <property type="term" value="F:heme binding"/>
    <property type="evidence" value="ECO:0007669"/>
    <property type="project" value="InterPro"/>
</dbReference>
<keyword evidence="2 5" id="KW-0479">Metal-binding</keyword>
<dbReference type="Gene3D" id="1.10.630.10">
    <property type="entry name" value="Cytochrome P450"/>
    <property type="match status" value="2"/>
</dbReference>
<comment type="similarity">
    <text evidence="6">Belongs to the cytochrome P450 family.</text>
</comment>
<feature type="binding site" description="axial binding residue" evidence="5">
    <location>
        <position position="344"/>
    </location>
    <ligand>
        <name>heme</name>
        <dbReference type="ChEBI" id="CHEBI:30413"/>
    </ligand>
    <ligandPart>
        <name>Fe</name>
        <dbReference type="ChEBI" id="CHEBI:18248"/>
    </ligandPart>
</feature>
<keyword evidence="3 6" id="KW-0560">Oxidoreductase</keyword>
<keyword evidence="7" id="KW-0732">Signal</keyword>
<dbReference type="PANTHER" id="PTHR47947">
    <property type="entry name" value="CYTOCHROME P450 82C3-RELATED"/>
    <property type="match status" value="1"/>
</dbReference>
<evidence type="ECO:0000256" key="6">
    <source>
        <dbReference type="RuleBase" id="RU000461"/>
    </source>
</evidence>
<dbReference type="PANTHER" id="PTHR47947:SF52">
    <property type="entry name" value="CYTOCHROME P450"/>
    <property type="match status" value="1"/>
</dbReference>
<keyword evidence="4 5" id="KW-0408">Iron</keyword>
<dbReference type="SUPFAM" id="SSF48264">
    <property type="entry name" value="Cytochrome P450"/>
    <property type="match status" value="1"/>
</dbReference>
<evidence type="ECO:0000313" key="8">
    <source>
        <dbReference type="EMBL" id="PWZ22450.1"/>
    </source>
</evidence>
<dbReference type="EMBL" id="NCVQ01000006">
    <property type="protein sequence ID" value="PWZ22450.1"/>
    <property type="molecule type" value="Genomic_DNA"/>
</dbReference>
<keyword evidence="1 5" id="KW-0349">Heme</keyword>
<evidence type="ECO:0000256" key="4">
    <source>
        <dbReference type="ARBA" id="ARBA00023004"/>
    </source>
</evidence>
<evidence type="ECO:0000256" key="7">
    <source>
        <dbReference type="SAM" id="SignalP"/>
    </source>
</evidence>
<dbReference type="InterPro" id="IPR001128">
    <property type="entry name" value="Cyt_P450"/>
</dbReference>
<dbReference type="AlphaFoldDB" id="A0A3L6ENS4"/>
<dbReference type="GO" id="GO:0016705">
    <property type="term" value="F:oxidoreductase activity, acting on paired donors, with incorporation or reduction of molecular oxygen"/>
    <property type="evidence" value="ECO:0007669"/>
    <property type="project" value="InterPro"/>
</dbReference>
<evidence type="ECO:0000256" key="3">
    <source>
        <dbReference type="ARBA" id="ARBA00023002"/>
    </source>
</evidence>
<dbReference type="GO" id="GO:0005506">
    <property type="term" value="F:iron ion binding"/>
    <property type="evidence" value="ECO:0007669"/>
    <property type="project" value="InterPro"/>
</dbReference>
<dbReference type="PROSITE" id="PS00086">
    <property type="entry name" value="CYTOCHROME_P450"/>
    <property type="match status" value="1"/>
</dbReference>
<keyword evidence="6" id="KW-0503">Monooxygenase</keyword>
<dbReference type="Pfam" id="PF00067">
    <property type="entry name" value="p450"/>
    <property type="match status" value="1"/>
</dbReference>
<reference evidence="8" key="1">
    <citation type="journal article" date="2018" name="Nat. Genet.">
        <title>Extensive intraspecific gene order and gene structural variations between Mo17 and other maize genomes.</title>
        <authorList>
            <person name="Sun S."/>
            <person name="Zhou Y."/>
            <person name="Chen J."/>
            <person name="Shi J."/>
            <person name="Zhao H."/>
            <person name="Zhao H."/>
            <person name="Song W."/>
            <person name="Zhang M."/>
            <person name="Cui Y."/>
            <person name="Dong X."/>
            <person name="Liu H."/>
            <person name="Ma X."/>
            <person name="Jiao Y."/>
            <person name="Wang B."/>
            <person name="Wei X."/>
            <person name="Stein J.C."/>
            <person name="Glaubitz J.C."/>
            <person name="Lu F."/>
            <person name="Yu G."/>
            <person name="Liang C."/>
            <person name="Fengler K."/>
            <person name="Li B."/>
            <person name="Rafalski A."/>
            <person name="Schnable P.S."/>
            <person name="Ware D.H."/>
            <person name="Buckler E.S."/>
            <person name="Lai J."/>
        </authorList>
    </citation>
    <scope>NUCLEOTIDE SEQUENCE [LARGE SCALE GENOMIC DNA]</scope>
    <source>
        <tissue evidence="8">Seedling</tissue>
    </source>
</reference>
<dbReference type="InterPro" id="IPR002401">
    <property type="entry name" value="Cyt_P450_E_grp-I"/>
</dbReference>
<proteinExistence type="inferred from homology"/>
<accession>A0A3L6ENS4</accession>
<name>A0A3L6ENS4_MAIZE</name>
<dbReference type="PRINTS" id="PR00463">
    <property type="entry name" value="EP450I"/>
</dbReference>
<sequence>MDKAYVAVLSVAFLFLVHYLVGRAAAAAGGGKGRKQLPPSPLAIPFLGHLHLVKTPFHSALRRLAERHGPVFSLRMGWRRAVVVSSPECARACFTEHDQSFANRPRFESMRLVSFDGAMLSVSSYGPYWRTLRRVAAVQLLSAHRVACMSPVICAEVRAMVRRMARLAAGGAARVQLRRRLFELSLGVLMETIARTKTSRSEACAADTDVSPEASELTRISEEIMPYLGTANLWDYLPFLRWFDVFGVRNKLMAAVRWRDAFLRRLIDAERRRMDGDGDGEKKSMIAVLLSLQKSEPELYTDTMIMALDPAVWEDPGSFLPERFEDGKAEGRLLMPFGMGRRKCPGETLALRTVGLVLATLLQCFDWDTVDGAEVDMTESGGLTMPRAVPLEAMCKPRAAMCDVLREL</sequence>
<comment type="caution">
    <text evidence="8">The sequence shown here is derived from an EMBL/GenBank/DDBJ whole genome shotgun (WGS) entry which is preliminary data.</text>
</comment>
<dbReference type="InterPro" id="IPR050651">
    <property type="entry name" value="Plant_Cytochrome_P450_Monoox"/>
</dbReference>
<evidence type="ECO:0000256" key="2">
    <source>
        <dbReference type="ARBA" id="ARBA00022723"/>
    </source>
</evidence>
<dbReference type="InterPro" id="IPR036396">
    <property type="entry name" value="Cyt_P450_sf"/>
</dbReference>